<dbReference type="VEuPathDB" id="FungiDB:MELLADRAFT_94444"/>
<dbReference type="Proteomes" id="UP000001072">
    <property type="component" value="Unassembled WGS sequence"/>
</dbReference>
<name>F4RB45_MELLP</name>
<evidence type="ECO:0000313" key="3">
    <source>
        <dbReference type="EMBL" id="EGG10095.1"/>
    </source>
</evidence>
<dbReference type="RefSeq" id="XP_007406396.1">
    <property type="nucleotide sequence ID" value="XM_007406334.1"/>
</dbReference>
<dbReference type="AlphaFoldDB" id="F4RB45"/>
<dbReference type="InParanoid" id="F4RB45"/>
<dbReference type="HOGENOM" id="CLU_419235_0_0_1"/>
<evidence type="ECO:0000256" key="1">
    <source>
        <dbReference type="SAM" id="Coils"/>
    </source>
</evidence>
<dbReference type="GeneID" id="18936885"/>
<keyword evidence="1" id="KW-0175">Coiled coil</keyword>
<feature type="compositionally biased region" description="Polar residues" evidence="2">
    <location>
        <begin position="556"/>
        <end position="565"/>
    </location>
</feature>
<organism evidence="4">
    <name type="scientific">Melampsora larici-populina (strain 98AG31 / pathotype 3-4-7)</name>
    <name type="common">Poplar leaf rust fungus</name>
    <dbReference type="NCBI Taxonomy" id="747676"/>
    <lineage>
        <taxon>Eukaryota</taxon>
        <taxon>Fungi</taxon>
        <taxon>Dikarya</taxon>
        <taxon>Basidiomycota</taxon>
        <taxon>Pucciniomycotina</taxon>
        <taxon>Pucciniomycetes</taxon>
        <taxon>Pucciniales</taxon>
        <taxon>Melampsoraceae</taxon>
        <taxon>Melampsora</taxon>
    </lineage>
</organism>
<evidence type="ECO:0000256" key="2">
    <source>
        <dbReference type="SAM" id="MobiDB-lite"/>
    </source>
</evidence>
<accession>F4RB45</accession>
<feature type="compositionally biased region" description="Polar residues" evidence="2">
    <location>
        <begin position="527"/>
        <end position="541"/>
    </location>
</feature>
<dbReference type="EMBL" id="GL883095">
    <property type="protein sequence ID" value="EGG10095.1"/>
    <property type="molecule type" value="Genomic_DNA"/>
</dbReference>
<dbReference type="KEGG" id="mlr:MELLADRAFT_94444"/>
<keyword evidence="4" id="KW-1185">Reference proteome</keyword>
<evidence type="ECO:0000313" key="4">
    <source>
        <dbReference type="Proteomes" id="UP000001072"/>
    </source>
</evidence>
<feature type="region of interest" description="Disordered" evidence="2">
    <location>
        <begin position="527"/>
        <end position="579"/>
    </location>
</feature>
<proteinExistence type="predicted"/>
<protein>
    <submittedName>
        <fullName evidence="3">Uncharacterized protein</fullName>
    </submittedName>
</protein>
<feature type="coiled-coil region" evidence="1">
    <location>
        <begin position="5"/>
        <end position="50"/>
    </location>
</feature>
<reference evidence="4" key="1">
    <citation type="journal article" date="2011" name="Proc. Natl. Acad. Sci. U.S.A.">
        <title>Obligate biotrophy features unraveled by the genomic analysis of rust fungi.</title>
        <authorList>
            <person name="Duplessis S."/>
            <person name="Cuomo C.A."/>
            <person name="Lin Y.-C."/>
            <person name="Aerts A."/>
            <person name="Tisserant E."/>
            <person name="Veneault-Fourrey C."/>
            <person name="Joly D.L."/>
            <person name="Hacquard S."/>
            <person name="Amselem J."/>
            <person name="Cantarel B.L."/>
            <person name="Chiu R."/>
            <person name="Coutinho P.M."/>
            <person name="Feau N."/>
            <person name="Field M."/>
            <person name="Frey P."/>
            <person name="Gelhaye E."/>
            <person name="Goldberg J."/>
            <person name="Grabherr M.G."/>
            <person name="Kodira C.D."/>
            <person name="Kohler A."/>
            <person name="Kuees U."/>
            <person name="Lindquist E.A."/>
            <person name="Lucas S.M."/>
            <person name="Mago R."/>
            <person name="Mauceli E."/>
            <person name="Morin E."/>
            <person name="Murat C."/>
            <person name="Pangilinan J.L."/>
            <person name="Park R."/>
            <person name="Pearson M."/>
            <person name="Quesneville H."/>
            <person name="Rouhier N."/>
            <person name="Sakthikumar S."/>
            <person name="Salamov A.A."/>
            <person name="Schmutz J."/>
            <person name="Selles B."/>
            <person name="Shapiro H."/>
            <person name="Tanguay P."/>
            <person name="Tuskan G.A."/>
            <person name="Henrissat B."/>
            <person name="Van de Peer Y."/>
            <person name="Rouze P."/>
            <person name="Ellis J.G."/>
            <person name="Dodds P.N."/>
            <person name="Schein J.E."/>
            <person name="Zhong S."/>
            <person name="Hamelin R.C."/>
            <person name="Grigoriev I.V."/>
            <person name="Szabo L.J."/>
            <person name="Martin F."/>
        </authorList>
    </citation>
    <scope>NUCLEOTIDE SEQUENCE [LARGE SCALE GENOMIC DNA]</scope>
    <source>
        <strain evidence="4">98AG31 / pathotype 3-4-7</strain>
    </source>
</reference>
<sequence length="654" mass="72442">MNSIRQKLKSELQSFNAQAEERLRNLSFWNGKQEAELSRLNNTLVQLEAKSHDEQTHFVKTDQLTETVSSLKQSDETLGQEILASKETCGARFQRVCVRIDALEELIGRSDEKIANLHTLVQKDKDVFGYELKRLQEHNTTSMTNHCSVIQKLGELDKQIANIRAIHDSSENTLSGRKDGTVSKHTELQEELLGPLHQKINALEALINNNPNQLTTTHAVQSLGVPDVIFVAKLQEELLSPLDQKIQALECLFNNNSNQITTTHTVQSLGVPDIEELLSPLHQKIQALESLTDKNSHQIISAQAVQSLGVPDVIYVIVAKLQEELLSPVHQKIRALESLVNSNSNQITTTPAVQSLVVPDLIYTCVAKLQEELLSPLHQKIQALESLTDKNSHQIISAQAVQSLGVPDVEELLSPVHQKIQALESLVNSNSNQITTTPVVQSTVVPDVEELLIPLHQKTRALESLINQITVTHPCRRIGVPNFEELLTPLHQKIQSLESFINNNSNQSTNTRSSSLSVSNIDTSIEIQTPTQPNPLDSAHSNIIRDSPSGDLLMRSPSSDSSTGTCVPGNPVSRRQKSEGYLPSQALQQMQVTLLEFNIDQESAPDKAFLTPILDTAEECLQVQILLSMMLQGLINGESWKFELDANSGTIVKE</sequence>
<dbReference type="eggNOG" id="ENOG502SFT3">
    <property type="taxonomic scope" value="Eukaryota"/>
</dbReference>
<gene>
    <name evidence="3" type="ORF">MELLADRAFT_94444</name>
</gene>